<feature type="binding site" evidence="6">
    <location>
        <position position="40"/>
    </location>
    <ligand>
        <name>Mg(2+)</name>
        <dbReference type="ChEBI" id="CHEBI:18420"/>
        <label>1</label>
    </ligand>
</feature>
<evidence type="ECO:0000313" key="10">
    <source>
        <dbReference type="Proteomes" id="UP000186609"/>
    </source>
</evidence>
<feature type="binding site" evidence="6">
    <location>
        <position position="253"/>
    </location>
    <ligand>
        <name>Mg(2+)</name>
        <dbReference type="ChEBI" id="CHEBI:18420"/>
        <label>1</label>
    </ligand>
</feature>
<evidence type="ECO:0000256" key="2">
    <source>
        <dbReference type="ARBA" id="ARBA00022723"/>
    </source>
</evidence>
<reference evidence="9 10" key="1">
    <citation type="submission" date="2017-01" db="EMBL/GenBank/DDBJ databases">
        <authorList>
            <person name="Mah S.A."/>
            <person name="Swanson W.J."/>
            <person name="Moy G.W."/>
            <person name="Vacquier V.D."/>
        </authorList>
    </citation>
    <scope>NUCLEOTIDE SEQUENCE [LARGE SCALE GENOMIC DNA]</scope>
    <source>
        <strain evidence="9 10">DCY110</strain>
    </source>
</reference>
<comment type="cofactor">
    <cofactor evidence="6">
        <name>Mg(2+)</name>
        <dbReference type="ChEBI" id="CHEBI:18420"/>
    </cofactor>
    <cofactor evidence="6">
        <name>Mn(2+)</name>
        <dbReference type="ChEBI" id="CHEBI:29035"/>
    </cofactor>
    <text evidence="6">Probably binds two magnesium or manganese ions per subunit.</text>
</comment>
<dbReference type="InterPro" id="IPR004808">
    <property type="entry name" value="AP_endonuc_1"/>
</dbReference>
<evidence type="ECO:0000256" key="5">
    <source>
        <dbReference type="PIRSR" id="PIRSR604808-1"/>
    </source>
</evidence>
<evidence type="ECO:0000313" key="9">
    <source>
        <dbReference type="EMBL" id="APW38309.1"/>
    </source>
</evidence>
<feature type="site" description="Important for catalytic activity" evidence="7">
    <location>
        <position position="224"/>
    </location>
</feature>
<dbReference type="CDD" id="cd09086">
    <property type="entry name" value="ExoIII-like_AP-endo"/>
    <property type="match status" value="1"/>
</dbReference>
<name>A0A1P8JX23_9BURK</name>
<feature type="active site" description="Proton acceptor" evidence="5">
    <location>
        <position position="254"/>
    </location>
</feature>
<dbReference type="PANTHER" id="PTHR43250:SF1">
    <property type="entry name" value="EXODEOXYRIBONUCLEASE III"/>
    <property type="match status" value="1"/>
</dbReference>
<dbReference type="GO" id="GO:0006281">
    <property type="term" value="P:DNA repair"/>
    <property type="evidence" value="ECO:0007669"/>
    <property type="project" value="InterPro"/>
</dbReference>
<dbReference type="NCBIfam" id="TIGR00195">
    <property type="entry name" value="exoDNase_III"/>
    <property type="match status" value="1"/>
</dbReference>
<dbReference type="AlphaFoldDB" id="A0A1P8JX23"/>
<feature type="site" description="Interaction with DNA substrate" evidence="7">
    <location>
        <position position="254"/>
    </location>
</feature>
<feature type="domain" description="Endonuclease/exonuclease/phosphatase" evidence="8">
    <location>
        <begin position="10"/>
        <end position="254"/>
    </location>
</feature>
<feature type="site" description="Transition state stabilizer" evidence="7">
    <location>
        <position position="155"/>
    </location>
</feature>
<dbReference type="PANTHER" id="PTHR43250">
    <property type="entry name" value="EXODEOXYRIBONUCLEASE III"/>
    <property type="match status" value="1"/>
</dbReference>
<dbReference type="InterPro" id="IPR036691">
    <property type="entry name" value="Endo/exonu/phosph_ase_sf"/>
</dbReference>
<dbReference type="Gene3D" id="3.60.10.10">
    <property type="entry name" value="Endonuclease/exonuclease/phosphatase"/>
    <property type="match status" value="1"/>
</dbReference>
<dbReference type="SUPFAM" id="SSF56219">
    <property type="entry name" value="DNase I-like"/>
    <property type="match status" value="1"/>
</dbReference>
<dbReference type="PROSITE" id="PS51435">
    <property type="entry name" value="AP_NUCLEASE_F1_4"/>
    <property type="match status" value="1"/>
</dbReference>
<dbReference type="InterPro" id="IPR037493">
    <property type="entry name" value="ExoIII-like"/>
</dbReference>
<evidence type="ECO:0000256" key="6">
    <source>
        <dbReference type="PIRSR" id="PIRSR604808-2"/>
    </source>
</evidence>
<evidence type="ECO:0000256" key="4">
    <source>
        <dbReference type="ARBA" id="ARBA00022842"/>
    </source>
</evidence>
<dbReference type="GO" id="GO:0004519">
    <property type="term" value="F:endonuclease activity"/>
    <property type="evidence" value="ECO:0007669"/>
    <property type="project" value="InterPro"/>
</dbReference>
<proteinExistence type="inferred from homology"/>
<keyword evidence="4 6" id="KW-0460">Magnesium</keyword>
<protein>
    <submittedName>
        <fullName evidence="9">Exodeoxyribonuclease III</fullName>
    </submittedName>
</protein>
<feature type="binding site" evidence="6">
    <location>
        <position position="254"/>
    </location>
    <ligand>
        <name>Mg(2+)</name>
        <dbReference type="ChEBI" id="CHEBI:18420"/>
        <label>1</label>
    </ligand>
</feature>
<dbReference type="InterPro" id="IPR005135">
    <property type="entry name" value="Endo/exonuclease/phosphatase"/>
</dbReference>
<sequence length="263" mass="29266">MKDDSRLRIATFNINGVRTRLPVLKAWLDVTRPDVVCLQELKCTTTQFPVEAVREAGYEALVVGEKRWNGVAILARGAAPLEIRRGLPGDPADLQSRYVEAAVRGIVVGCLYLPNGNPQPGPKFDYKLVWFERLLAHAAGLLKSGHPVVLAGDYNVVPTDADIYSPKSWQNNALLQPAPRAAYQKLLKQGWTDALHEQFPDKPAFTFWDYFRNHWPRDAGLRIDHLLLSPKLATRMKAAGVDKAVRGLEGASDHAPAWVEVED</sequence>
<feature type="binding site" evidence="6">
    <location>
        <position position="153"/>
    </location>
    <ligand>
        <name>Mg(2+)</name>
        <dbReference type="ChEBI" id="CHEBI:18420"/>
        <label>1</label>
    </ligand>
</feature>
<dbReference type="Pfam" id="PF03372">
    <property type="entry name" value="Exo_endo_phos"/>
    <property type="match status" value="1"/>
</dbReference>
<gene>
    <name evidence="9" type="ORF">RD110_14840</name>
</gene>
<dbReference type="GO" id="GO:0008311">
    <property type="term" value="F:double-stranded DNA 3'-5' DNA exonuclease activity"/>
    <property type="evidence" value="ECO:0007669"/>
    <property type="project" value="InterPro"/>
</dbReference>
<feature type="active site" description="Proton donor/acceptor" evidence="5">
    <location>
        <position position="153"/>
    </location>
</feature>
<feature type="binding site" evidence="6">
    <location>
        <position position="155"/>
    </location>
    <ligand>
        <name>Mg(2+)</name>
        <dbReference type="ChEBI" id="CHEBI:18420"/>
        <label>1</label>
    </ligand>
</feature>
<evidence type="ECO:0000256" key="7">
    <source>
        <dbReference type="PIRSR" id="PIRSR604808-3"/>
    </source>
</evidence>
<dbReference type="STRING" id="1842727.RD110_14840"/>
<keyword evidence="6" id="KW-0464">Manganese</keyword>
<keyword evidence="2 6" id="KW-0479">Metal-binding</keyword>
<dbReference type="RefSeq" id="WP_076200188.1">
    <property type="nucleotide sequence ID" value="NZ_CP019236.1"/>
</dbReference>
<keyword evidence="10" id="KW-1185">Reference proteome</keyword>
<evidence type="ECO:0000256" key="3">
    <source>
        <dbReference type="ARBA" id="ARBA00022801"/>
    </source>
</evidence>
<evidence type="ECO:0000256" key="1">
    <source>
        <dbReference type="ARBA" id="ARBA00007092"/>
    </source>
</evidence>
<dbReference type="PROSITE" id="PS00726">
    <property type="entry name" value="AP_NUCLEASE_F1_1"/>
    <property type="match status" value="1"/>
</dbReference>
<feature type="binding site" evidence="6">
    <location>
        <position position="13"/>
    </location>
    <ligand>
        <name>Mg(2+)</name>
        <dbReference type="ChEBI" id="CHEBI:18420"/>
        <label>1</label>
    </ligand>
</feature>
<dbReference type="GO" id="GO:0046872">
    <property type="term" value="F:metal ion binding"/>
    <property type="evidence" value="ECO:0007669"/>
    <property type="project" value="UniProtKB-KW"/>
</dbReference>
<dbReference type="KEGG" id="rhy:RD110_14840"/>
<dbReference type="Proteomes" id="UP000186609">
    <property type="component" value="Chromosome"/>
</dbReference>
<feature type="active site" evidence="5">
    <location>
        <position position="112"/>
    </location>
</feature>
<dbReference type="NCBIfam" id="TIGR00633">
    <property type="entry name" value="xth"/>
    <property type="match status" value="1"/>
</dbReference>
<dbReference type="EMBL" id="CP019236">
    <property type="protein sequence ID" value="APW38309.1"/>
    <property type="molecule type" value="Genomic_DNA"/>
</dbReference>
<keyword evidence="3" id="KW-0378">Hydrolase</keyword>
<accession>A0A1P8JX23</accession>
<comment type="similarity">
    <text evidence="1">Belongs to the DNA repair enzymes AP/ExoA family.</text>
</comment>
<organism evidence="9 10">
    <name type="scientific">Rhodoferax koreensis</name>
    <dbReference type="NCBI Taxonomy" id="1842727"/>
    <lineage>
        <taxon>Bacteria</taxon>
        <taxon>Pseudomonadati</taxon>
        <taxon>Pseudomonadota</taxon>
        <taxon>Betaproteobacteria</taxon>
        <taxon>Burkholderiales</taxon>
        <taxon>Comamonadaceae</taxon>
        <taxon>Rhodoferax</taxon>
    </lineage>
</organism>
<dbReference type="InterPro" id="IPR020847">
    <property type="entry name" value="AP_endonuclease_F1_BS"/>
</dbReference>
<evidence type="ECO:0000259" key="8">
    <source>
        <dbReference type="Pfam" id="PF03372"/>
    </source>
</evidence>
<dbReference type="GO" id="GO:0003677">
    <property type="term" value="F:DNA binding"/>
    <property type="evidence" value="ECO:0007669"/>
    <property type="project" value="InterPro"/>
</dbReference>